<reference evidence="1" key="1">
    <citation type="submission" date="2018-06" db="EMBL/GenBank/DDBJ databases">
        <authorList>
            <person name="Zhirakovskaya E."/>
        </authorList>
    </citation>
    <scope>NUCLEOTIDE SEQUENCE</scope>
</reference>
<dbReference type="EMBL" id="UOER01000043">
    <property type="protein sequence ID" value="VAW19406.1"/>
    <property type="molecule type" value="Genomic_DNA"/>
</dbReference>
<dbReference type="AlphaFoldDB" id="A0A3B0UIN7"/>
<name>A0A3B0UIN7_9ZZZZ</name>
<organism evidence="1">
    <name type="scientific">hydrothermal vent metagenome</name>
    <dbReference type="NCBI Taxonomy" id="652676"/>
    <lineage>
        <taxon>unclassified sequences</taxon>
        <taxon>metagenomes</taxon>
        <taxon>ecological metagenomes</taxon>
    </lineage>
</organism>
<evidence type="ECO:0000313" key="1">
    <source>
        <dbReference type="EMBL" id="VAW19406.1"/>
    </source>
</evidence>
<proteinExistence type="predicted"/>
<gene>
    <name evidence="1" type="ORF">MNBD_BACTEROID04-1014</name>
</gene>
<protein>
    <submittedName>
        <fullName evidence="1">Uncharacterized protein</fullName>
    </submittedName>
</protein>
<sequence length="30" mass="3349">METEKCTTHDVEMVDGKCSQCTTDTPTEVE</sequence>
<accession>A0A3B0UIN7</accession>